<gene>
    <name evidence="1" type="ORF">H4P12_05320</name>
</gene>
<dbReference type="GO" id="GO:0016773">
    <property type="term" value="F:phosphotransferase activity, alcohol group as acceptor"/>
    <property type="evidence" value="ECO:0007669"/>
    <property type="project" value="InterPro"/>
</dbReference>
<evidence type="ECO:0000313" key="2">
    <source>
        <dbReference type="Proteomes" id="UP000608594"/>
    </source>
</evidence>
<dbReference type="GO" id="GO:0019748">
    <property type="term" value="P:secondary metabolic process"/>
    <property type="evidence" value="ECO:0007669"/>
    <property type="project" value="InterPro"/>
</dbReference>
<dbReference type="Pfam" id="PF04655">
    <property type="entry name" value="APH_6_hur"/>
    <property type="match status" value="1"/>
</dbReference>
<comment type="caution">
    <text evidence="1">The sequence shown here is derived from an EMBL/GenBank/DDBJ whole genome shotgun (WGS) entry which is preliminary data.</text>
</comment>
<keyword evidence="2" id="KW-1185">Reference proteome</keyword>
<organism evidence="1 2">
    <name type="scientific">Paracoccus amoyensis</name>
    <dbReference type="NCBI Taxonomy" id="2760093"/>
    <lineage>
        <taxon>Bacteria</taxon>
        <taxon>Pseudomonadati</taxon>
        <taxon>Pseudomonadota</taxon>
        <taxon>Alphaproteobacteria</taxon>
        <taxon>Rhodobacterales</taxon>
        <taxon>Paracoccaceae</taxon>
        <taxon>Paracoccus</taxon>
    </lineage>
</organism>
<proteinExistence type="predicted"/>
<reference evidence="1" key="1">
    <citation type="submission" date="2020-08" db="EMBL/GenBank/DDBJ databases">
        <title>Paracoccus amoyensis sp. nov., isolated from the surface seawater at coast of Xiamen, Fujian.</title>
        <authorList>
            <person name="Lyu L."/>
        </authorList>
    </citation>
    <scope>NUCLEOTIDE SEQUENCE</scope>
    <source>
        <strain evidence="1">11-3</strain>
    </source>
</reference>
<sequence length="270" mass="30003">MFHAHLLRWNLTPDGDPIATHAANLLPVLSDGRPAMLKIAHEEEERQGGALLAWWDGQGAARVYARDADALLMERALDGRNLADMARNGQDDEASRILCATADQLHRPRNKPAPDLTPLTVWFRELQPAAERYGGILVRSHQVARELLADQHQITPLHGDLHHDNVLDFGARGWLAIDPKHIIGERTFDFANIFTNPDLSDPSRPVATLPGVFAHRLSVVSDAARLQPERLLRWILAWTGLSAAWYLGDDDPDAAIDLHIAELAAVELDR</sequence>
<evidence type="ECO:0000313" key="1">
    <source>
        <dbReference type="EMBL" id="MBC9246143.1"/>
    </source>
</evidence>
<dbReference type="AlphaFoldDB" id="A0A926JCU3"/>
<dbReference type="SUPFAM" id="SSF56112">
    <property type="entry name" value="Protein kinase-like (PK-like)"/>
    <property type="match status" value="1"/>
</dbReference>
<protein>
    <submittedName>
        <fullName evidence="1">APH(6) family putative aminoglycoside O-phosphotransferase</fullName>
    </submittedName>
</protein>
<dbReference type="EMBL" id="JACOQL010000002">
    <property type="protein sequence ID" value="MBC9246143.1"/>
    <property type="molecule type" value="Genomic_DNA"/>
</dbReference>
<dbReference type="InterPro" id="IPR011009">
    <property type="entry name" value="Kinase-like_dom_sf"/>
</dbReference>
<name>A0A926JCU3_9RHOB</name>
<dbReference type="Proteomes" id="UP000608594">
    <property type="component" value="Unassembled WGS sequence"/>
</dbReference>
<dbReference type="InterPro" id="IPR006748">
    <property type="entry name" value="NH2Glyco/OHUrea_AB-resist_kin"/>
</dbReference>
<accession>A0A926JCU3</accession>